<evidence type="ECO:0000256" key="2">
    <source>
        <dbReference type="ARBA" id="ARBA00006355"/>
    </source>
</evidence>
<dbReference type="Proteomes" id="UP000308549">
    <property type="component" value="Unassembled WGS sequence"/>
</dbReference>
<keyword evidence="5" id="KW-0812">Transmembrane</keyword>
<evidence type="ECO:0000256" key="8">
    <source>
        <dbReference type="ARBA" id="ARBA00022989"/>
    </source>
</evidence>
<feature type="region of interest" description="Disordered" evidence="12">
    <location>
        <begin position="1"/>
        <end position="43"/>
    </location>
</feature>
<dbReference type="GO" id="GO:0005743">
    <property type="term" value="C:mitochondrial inner membrane"/>
    <property type="evidence" value="ECO:0007669"/>
    <property type="project" value="UniProtKB-SubCell"/>
</dbReference>
<name>A0A4U0U1R2_9PEZI</name>
<evidence type="ECO:0000256" key="9">
    <source>
        <dbReference type="ARBA" id="ARBA00023010"/>
    </source>
</evidence>
<evidence type="ECO:0000256" key="6">
    <source>
        <dbReference type="ARBA" id="ARBA00022792"/>
    </source>
</evidence>
<feature type="compositionally biased region" description="Basic and acidic residues" evidence="12">
    <location>
        <begin position="282"/>
        <end position="308"/>
    </location>
</feature>
<dbReference type="EMBL" id="NAJL01000017">
    <property type="protein sequence ID" value="TKA28747.1"/>
    <property type="molecule type" value="Genomic_DNA"/>
</dbReference>
<accession>A0A4U0U1R2</accession>
<keyword evidence="7" id="KW-0653">Protein transport</keyword>
<dbReference type="Pfam" id="PF11711">
    <property type="entry name" value="Tim54"/>
    <property type="match status" value="1"/>
</dbReference>
<keyword evidence="6" id="KW-0999">Mitochondrion inner membrane</keyword>
<evidence type="ECO:0000256" key="11">
    <source>
        <dbReference type="ARBA" id="ARBA00023136"/>
    </source>
</evidence>
<keyword evidence="10" id="KW-0496">Mitochondrion</keyword>
<gene>
    <name evidence="13" type="ORF">B0A50_03075</name>
</gene>
<keyword evidence="14" id="KW-1185">Reference proteome</keyword>
<feature type="region of interest" description="Disordered" evidence="12">
    <location>
        <begin position="228"/>
        <end position="258"/>
    </location>
</feature>
<dbReference type="GO" id="GO:0015031">
    <property type="term" value="P:protein transport"/>
    <property type="evidence" value="ECO:0007669"/>
    <property type="project" value="UniProtKB-KW"/>
</dbReference>
<dbReference type="AlphaFoldDB" id="A0A4U0U1R2"/>
<evidence type="ECO:0000256" key="3">
    <source>
        <dbReference type="ARBA" id="ARBA00020796"/>
    </source>
</evidence>
<reference evidence="13 14" key="1">
    <citation type="submission" date="2017-03" db="EMBL/GenBank/DDBJ databases">
        <title>Genomes of endolithic fungi from Antarctica.</title>
        <authorList>
            <person name="Coleine C."/>
            <person name="Masonjones S."/>
            <person name="Stajich J.E."/>
        </authorList>
    </citation>
    <scope>NUCLEOTIDE SEQUENCE [LARGE SCALE GENOMIC DNA]</scope>
    <source>
        <strain evidence="13 14">CCFEE 6315</strain>
    </source>
</reference>
<evidence type="ECO:0000313" key="14">
    <source>
        <dbReference type="Proteomes" id="UP000308549"/>
    </source>
</evidence>
<evidence type="ECO:0000256" key="4">
    <source>
        <dbReference type="ARBA" id="ARBA00022448"/>
    </source>
</evidence>
<comment type="similarity">
    <text evidence="2">Belongs to the TIM54 family.</text>
</comment>
<comment type="caution">
    <text evidence="13">The sequence shown here is derived from an EMBL/GenBank/DDBJ whole genome shotgun (WGS) entry which is preliminary data.</text>
</comment>
<keyword evidence="8" id="KW-1133">Transmembrane helix</keyword>
<sequence length="477" mass="52669">MSDNKPTAFAAEGAAAASSAPGTGNGAAGAASGAAAKQPAAPQQNPAFKAMGLPRFRLPSRNWMIFLSVTGSFASAVIYDKWQTRRIKQKWSDVVSHLAEEPLPTHNMPRSLTIYLTAPPGDGLRSAREHFHNYVKPVLVSAAMDWDVVEGRKEGDVRFKTAERIRRKRKRAGEGEPVPEEELEKQYMLEAMREKNGTIAYQGLGGDLVIGRHTWKEYVKGLHEGWIGPADAPKQPEAESGASGEEATKHVPGQPSLGDAAVKATANVVEANTPAATEIPDPEQKEKSQSEDKAEDTTENKEQEEKPKPRNPFPYISPSEYPAASLSPATPETIGPSTAVRFPHILGFRNTPIRLYRFLTRRRLADDVGREVAAAVLASNYRPYATAMSANEDSATGAENSVLEQTQVLAHEERNWWKTVRQPRKEHEEGTWIEDMVLDERLASRMRKFELTSEVEERAQRIGQGIEKVVKRTDEES</sequence>
<feature type="region of interest" description="Disordered" evidence="12">
    <location>
        <begin position="272"/>
        <end position="332"/>
    </location>
</feature>
<evidence type="ECO:0000256" key="5">
    <source>
        <dbReference type="ARBA" id="ARBA00022692"/>
    </source>
</evidence>
<dbReference type="OrthoDB" id="5598305at2759"/>
<evidence type="ECO:0000256" key="10">
    <source>
        <dbReference type="ARBA" id="ARBA00023128"/>
    </source>
</evidence>
<evidence type="ECO:0000256" key="7">
    <source>
        <dbReference type="ARBA" id="ARBA00022927"/>
    </source>
</evidence>
<evidence type="ECO:0000313" key="13">
    <source>
        <dbReference type="EMBL" id="TKA28747.1"/>
    </source>
</evidence>
<dbReference type="InterPro" id="IPR021056">
    <property type="entry name" value="Mt_import_IM_translocase_Tim54"/>
</dbReference>
<comment type="subcellular location">
    <subcellularLocation>
        <location evidence="1">Mitochondrion inner membrane</location>
        <topology evidence="1">Single-pass membrane protein</topology>
    </subcellularLocation>
</comment>
<proteinExistence type="inferred from homology"/>
<protein>
    <recommendedName>
        <fullName evidence="3">Mitochondrial import inner membrane translocase subunit TIM54</fullName>
    </recommendedName>
</protein>
<evidence type="ECO:0000256" key="12">
    <source>
        <dbReference type="SAM" id="MobiDB-lite"/>
    </source>
</evidence>
<keyword evidence="9" id="KW-0811">Translocation</keyword>
<evidence type="ECO:0000256" key="1">
    <source>
        <dbReference type="ARBA" id="ARBA00004434"/>
    </source>
</evidence>
<keyword evidence="11" id="KW-0472">Membrane</keyword>
<organism evidence="13 14">
    <name type="scientific">Salinomyces thailandicus</name>
    <dbReference type="NCBI Taxonomy" id="706561"/>
    <lineage>
        <taxon>Eukaryota</taxon>
        <taxon>Fungi</taxon>
        <taxon>Dikarya</taxon>
        <taxon>Ascomycota</taxon>
        <taxon>Pezizomycotina</taxon>
        <taxon>Dothideomycetes</taxon>
        <taxon>Dothideomycetidae</taxon>
        <taxon>Mycosphaerellales</taxon>
        <taxon>Teratosphaeriaceae</taxon>
        <taxon>Salinomyces</taxon>
    </lineage>
</organism>
<keyword evidence="4" id="KW-0813">Transport</keyword>